<gene>
    <name evidence="1" type="primary">mobC</name>
    <name evidence="2" type="ORF">D3P06_17500</name>
</gene>
<dbReference type="Proteomes" id="UP000285530">
    <property type="component" value="Unassembled WGS sequence"/>
</dbReference>
<reference evidence="1" key="1">
    <citation type="journal article" date="2013" name="PLoS ONE">
        <title>Plasmids of Carotenoid-Producing Paracoccus spp. (Alphaproteobacteria) - Structure, Diversity and Evolution.</title>
        <authorList>
            <person name="Maj A."/>
            <person name="Dziewit L."/>
            <person name="Czarnecki J."/>
            <person name="Wlodarczyk M."/>
            <person name="Baj J."/>
            <person name="Skrzypczyk G."/>
            <person name="Giersz D."/>
            <person name="Bartosik D."/>
        </authorList>
    </citation>
    <scope>NUCLEOTIDE SEQUENCE</scope>
    <source>
        <strain evidence="1">DSM 19484</strain>
        <plasmid evidence="1">pAES4</plasmid>
    </source>
</reference>
<protein>
    <submittedName>
        <fullName evidence="1 2">MobC</fullName>
    </submittedName>
</protein>
<name>I2ECC8_9RHOB</name>
<proteinExistence type="predicted"/>
<dbReference type="Pfam" id="PF21983">
    <property type="entry name" value="NikA-like"/>
    <property type="match status" value="1"/>
</dbReference>
<reference evidence="2 3" key="2">
    <citation type="submission" date="2018-09" db="EMBL/GenBank/DDBJ databases">
        <title>Paracoccus onubensis nov. sp. a moderate halophilic bacterium isolated from Gruta de las Maravillas (Aracena, Spain).</title>
        <authorList>
            <person name="Jurado V."/>
            <person name="Gutierrez-Patricio S."/>
            <person name="Gonzalez-Pimentel J.L."/>
            <person name="Laiz L."/>
            <person name="Saiz-Jimenez C."/>
        </authorList>
    </citation>
    <scope>NUCLEOTIDE SEQUENCE [LARGE SCALE GENOMIC DNA]</scope>
    <source>
        <strain evidence="2 3">DSM 19484</strain>
    </source>
</reference>
<geneLocation type="plasmid" evidence="1">
    <name>pAES4</name>
</geneLocation>
<keyword evidence="3" id="KW-1185">Reference proteome</keyword>
<accession>I2ECC8</accession>
<keyword evidence="1" id="KW-0614">Plasmid</keyword>
<dbReference type="InterPro" id="IPR053842">
    <property type="entry name" value="NikA-like"/>
</dbReference>
<dbReference type="RefSeq" id="WP_015061598.1">
    <property type="nucleotide sequence ID" value="NC_019316.1"/>
</dbReference>
<sequence length="106" mass="12164">MRIEIRTTPEEKRRWQEIAENKGVSLSELVRSALGGQRLRKRREPPRVDPDLLRELARMGNNLNQLARATNRRQPVPAAALLVRLIEIDRELSALRAAHERPADAD</sequence>
<dbReference type="EMBL" id="JQ684025">
    <property type="protein sequence ID" value="AFJ97325.1"/>
    <property type="molecule type" value="Genomic_DNA"/>
</dbReference>
<dbReference type="AlphaFoldDB" id="I2ECC8"/>
<dbReference type="OrthoDB" id="2004071at2"/>
<organism evidence="1">
    <name type="scientific">Paracoccus aestuarii</name>
    <dbReference type="NCBI Taxonomy" id="453842"/>
    <lineage>
        <taxon>Bacteria</taxon>
        <taxon>Pseudomonadati</taxon>
        <taxon>Pseudomonadota</taxon>
        <taxon>Alphaproteobacteria</taxon>
        <taxon>Rhodobacterales</taxon>
        <taxon>Paracoccaceae</taxon>
        <taxon>Paracoccus</taxon>
    </lineage>
</organism>
<dbReference type="EMBL" id="QZEV01000155">
    <property type="protein sequence ID" value="RJK96623.1"/>
    <property type="molecule type" value="Genomic_DNA"/>
</dbReference>
<evidence type="ECO:0000313" key="1">
    <source>
        <dbReference type="EMBL" id="AFJ97325.1"/>
    </source>
</evidence>
<evidence type="ECO:0000313" key="3">
    <source>
        <dbReference type="Proteomes" id="UP000285530"/>
    </source>
</evidence>
<evidence type="ECO:0000313" key="2">
    <source>
        <dbReference type="EMBL" id="RJK96623.1"/>
    </source>
</evidence>